<dbReference type="GO" id="GO:0000340">
    <property type="term" value="F:RNA 7-methylguanosine cap binding"/>
    <property type="evidence" value="ECO:0007669"/>
    <property type="project" value="TreeGrafter"/>
</dbReference>
<keyword evidence="1" id="KW-0396">Initiation factor</keyword>
<dbReference type="OrthoDB" id="590761at2759"/>
<dbReference type="STRING" id="70667.A0A183T6F8"/>
<evidence type="ECO:0000256" key="2">
    <source>
        <dbReference type="SAM" id="MobiDB-lite"/>
    </source>
</evidence>
<evidence type="ECO:0000313" key="3">
    <source>
        <dbReference type="EMBL" id="VDL98441.1"/>
    </source>
</evidence>
<keyword evidence="1" id="KW-0648">Protein biosynthesis</keyword>
<dbReference type="WBParaSite" id="SSLN_0001250701-mRNA-1">
    <property type="protein sequence ID" value="SSLN_0001250701-mRNA-1"/>
    <property type="gene ID" value="SSLN_0001250701"/>
</dbReference>
<name>A0A183T6F8_SCHSO</name>
<dbReference type="Gene3D" id="3.30.760.10">
    <property type="entry name" value="RNA Cap, Translation Initiation Factor Eif4e"/>
    <property type="match status" value="1"/>
</dbReference>
<feature type="region of interest" description="Disordered" evidence="2">
    <location>
        <begin position="1"/>
        <end position="54"/>
    </location>
</feature>
<dbReference type="Pfam" id="PF01652">
    <property type="entry name" value="IF4E"/>
    <property type="match status" value="1"/>
</dbReference>
<protein>
    <submittedName>
        <fullName evidence="5">Eukaryotic translation initiation factor 4E-1</fullName>
    </submittedName>
</protein>
<dbReference type="InterPro" id="IPR001040">
    <property type="entry name" value="TIF_eIF_4E"/>
</dbReference>
<keyword evidence="4" id="KW-1185">Reference proteome</keyword>
<feature type="compositionally biased region" description="Low complexity" evidence="2">
    <location>
        <begin position="12"/>
        <end position="28"/>
    </location>
</feature>
<reference evidence="5" key="1">
    <citation type="submission" date="2016-06" db="UniProtKB">
        <authorList>
            <consortium name="WormBaseParasite"/>
        </authorList>
    </citation>
    <scope>IDENTIFICATION</scope>
</reference>
<accession>A0A183T6F8</accession>
<dbReference type="AlphaFoldDB" id="A0A183T6F8"/>
<proteinExistence type="inferred from homology"/>
<evidence type="ECO:0000256" key="1">
    <source>
        <dbReference type="RuleBase" id="RU004374"/>
    </source>
</evidence>
<dbReference type="SUPFAM" id="SSF55418">
    <property type="entry name" value="eIF4e-like"/>
    <property type="match status" value="1"/>
</dbReference>
<dbReference type="Proteomes" id="UP000275846">
    <property type="component" value="Unassembled WGS sequence"/>
</dbReference>
<dbReference type="GO" id="GO:0016281">
    <property type="term" value="C:eukaryotic translation initiation factor 4F complex"/>
    <property type="evidence" value="ECO:0007669"/>
    <property type="project" value="TreeGrafter"/>
</dbReference>
<dbReference type="InterPro" id="IPR023398">
    <property type="entry name" value="TIF_eIF4e-like"/>
</dbReference>
<dbReference type="EMBL" id="UYSU01036989">
    <property type="protein sequence ID" value="VDL98441.1"/>
    <property type="molecule type" value="Genomic_DNA"/>
</dbReference>
<dbReference type="GO" id="GO:0003743">
    <property type="term" value="F:translation initiation factor activity"/>
    <property type="evidence" value="ECO:0007669"/>
    <property type="project" value="UniProtKB-KW"/>
</dbReference>
<evidence type="ECO:0000313" key="5">
    <source>
        <dbReference type="WBParaSite" id="SSLN_0001250701-mRNA-1"/>
    </source>
</evidence>
<organism evidence="5">
    <name type="scientific">Schistocephalus solidus</name>
    <name type="common">Tapeworm</name>
    <dbReference type="NCBI Taxonomy" id="70667"/>
    <lineage>
        <taxon>Eukaryota</taxon>
        <taxon>Metazoa</taxon>
        <taxon>Spiralia</taxon>
        <taxon>Lophotrochozoa</taxon>
        <taxon>Platyhelminthes</taxon>
        <taxon>Cestoda</taxon>
        <taxon>Eucestoda</taxon>
        <taxon>Diphyllobothriidea</taxon>
        <taxon>Diphyllobothriidae</taxon>
        <taxon>Schistocephalus</taxon>
    </lineage>
</organism>
<comment type="similarity">
    <text evidence="1">Belongs to the eukaryotic initiation factor 4E family.</text>
</comment>
<keyword evidence="1" id="KW-0694">RNA-binding</keyword>
<sequence>MSSQAVAHSDITYTAATTGPDDATAAVASGSPGTKARSTAAKTEGGKKKRKQHPLNSTWQFFINEIPEKKLDKDGQVIHDGHRIRSLGKCSTVEEFWEEFRPTAKPSNLENTEGFFLMREPFDPQWEKPEHSSGGRWRLRAERGAANYLWCELAMCAVGEKLQTLLDENNSIVGVGCSPRPSSIVIEIWTSNTDFESSDTSGFSAKLNELLPKSLYFKLVYYENSDLKASPEFHVQGLGCINSLHVIFTEKLRVFITPHSG</sequence>
<gene>
    <name evidence="3" type="ORF">SSLN_LOCUS12056</name>
</gene>
<dbReference type="PANTHER" id="PTHR11960">
    <property type="entry name" value="EUKARYOTIC TRANSLATION INITIATION FACTOR 4E RELATED"/>
    <property type="match status" value="1"/>
</dbReference>
<reference evidence="3 4" key="2">
    <citation type="submission" date="2018-11" db="EMBL/GenBank/DDBJ databases">
        <authorList>
            <consortium name="Pathogen Informatics"/>
        </authorList>
    </citation>
    <scope>NUCLEOTIDE SEQUENCE [LARGE SCALE GENOMIC DNA]</scope>
    <source>
        <strain evidence="3 4">NST_G2</strain>
    </source>
</reference>
<evidence type="ECO:0000313" key="4">
    <source>
        <dbReference type="Proteomes" id="UP000275846"/>
    </source>
</evidence>